<name>A0ACC2NPA7_9HYME</name>
<dbReference type="EMBL" id="CM056743">
    <property type="protein sequence ID" value="KAJ8672072.1"/>
    <property type="molecule type" value="Genomic_DNA"/>
</dbReference>
<keyword evidence="2" id="KW-1185">Reference proteome</keyword>
<evidence type="ECO:0000313" key="2">
    <source>
        <dbReference type="Proteomes" id="UP001239111"/>
    </source>
</evidence>
<reference evidence="1" key="1">
    <citation type="submission" date="2023-04" db="EMBL/GenBank/DDBJ databases">
        <title>A chromosome-level genome assembly of the parasitoid wasp Eretmocerus hayati.</title>
        <authorList>
            <person name="Zhong Y."/>
            <person name="Liu S."/>
            <person name="Liu Y."/>
        </authorList>
    </citation>
    <scope>NUCLEOTIDE SEQUENCE</scope>
    <source>
        <strain evidence="1">ZJU_SS_LIU_2023</strain>
    </source>
</reference>
<organism evidence="1 2">
    <name type="scientific">Eretmocerus hayati</name>
    <dbReference type="NCBI Taxonomy" id="131215"/>
    <lineage>
        <taxon>Eukaryota</taxon>
        <taxon>Metazoa</taxon>
        <taxon>Ecdysozoa</taxon>
        <taxon>Arthropoda</taxon>
        <taxon>Hexapoda</taxon>
        <taxon>Insecta</taxon>
        <taxon>Pterygota</taxon>
        <taxon>Neoptera</taxon>
        <taxon>Endopterygota</taxon>
        <taxon>Hymenoptera</taxon>
        <taxon>Apocrita</taxon>
        <taxon>Proctotrupomorpha</taxon>
        <taxon>Chalcidoidea</taxon>
        <taxon>Aphelinidae</taxon>
        <taxon>Aphelininae</taxon>
        <taxon>Eretmocerus</taxon>
    </lineage>
</organism>
<sequence>MRFQKVSCVPDWTEMKTALDSAKKNGSISTSKEDRKYNAKKQLKEFVVEMPKKKSSSRKNQKLTGDNSQDDNKMVPDGVLLEQIQLPSIPKVMLEPLCQTREPRQRDCRNSKLSKKSDLGRGDHLKGMSKRLNKKNFWKLDEEKEDLNSSEYDNFDYDHEDFEAVEIDGGVIVDGMGYDYSISQDFQEVQDGRDNFLPSRQQESAGIEESSKKTEKCSTETKGCSQLGGEKREKKKRLKERKEKDEEEYDPILGDGEKIPDERDTAILKRQRKGTETTGNCEEIGEVIKSLTWSNLSTAVCELLDNLFDKKTLRRSSPKGTVCNANPERRPRPKLDPEKMEYIYSEVGKKYGLHKAIRTRVNKAISSKIGTLRTARKREKAAARAARLA</sequence>
<protein>
    <submittedName>
        <fullName evidence="1">Uncharacterized protein</fullName>
    </submittedName>
</protein>
<proteinExistence type="predicted"/>
<accession>A0ACC2NPA7</accession>
<gene>
    <name evidence="1" type="ORF">QAD02_003331</name>
</gene>
<dbReference type="Proteomes" id="UP001239111">
    <property type="component" value="Chromosome 3"/>
</dbReference>
<comment type="caution">
    <text evidence="1">The sequence shown here is derived from an EMBL/GenBank/DDBJ whole genome shotgun (WGS) entry which is preliminary data.</text>
</comment>
<evidence type="ECO:0000313" key="1">
    <source>
        <dbReference type="EMBL" id="KAJ8672072.1"/>
    </source>
</evidence>